<feature type="signal peptide" evidence="2">
    <location>
        <begin position="1"/>
        <end position="27"/>
    </location>
</feature>
<name>A0A443YR65_9SPHI</name>
<dbReference type="Pfam" id="PF07696">
    <property type="entry name" value="7TMR-DISMED2"/>
    <property type="match status" value="1"/>
</dbReference>
<dbReference type="AlphaFoldDB" id="A0A443YR65"/>
<comment type="caution">
    <text evidence="5">The sequence shown here is derived from an EMBL/GenBank/DDBJ whole genome shotgun (WGS) entry which is preliminary data.</text>
</comment>
<feature type="transmembrane region" description="Helical" evidence="1">
    <location>
        <begin position="255"/>
        <end position="273"/>
    </location>
</feature>
<dbReference type="RefSeq" id="WP_113647888.1">
    <property type="nucleotide sequence ID" value="NZ_QMHN01000004.1"/>
</dbReference>
<proteinExistence type="predicted"/>
<feature type="transmembrane region" description="Helical" evidence="1">
    <location>
        <begin position="221"/>
        <end position="243"/>
    </location>
</feature>
<feature type="transmembrane region" description="Helical" evidence="1">
    <location>
        <begin position="285"/>
        <end position="306"/>
    </location>
</feature>
<dbReference type="InterPro" id="IPR011622">
    <property type="entry name" value="7TMR_DISM_rcpt_extracell_dom2"/>
</dbReference>
<dbReference type="Proteomes" id="UP000284120">
    <property type="component" value="Unassembled WGS sequence"/>
</dbReference>
<feature type="domain" description="7TM-DISM receptor extracellular" evidence="3">
    <location>
        <begin position="191"/>
        <end position="395"/>
    </location>
</feature>
<dbReference type="OrthoDB" id="9783459at2"/>
<evidence type="ECO:0000256" key="1">
    <source>
        <dbReference type="SAM" id="Phobius"/>
    </source>
</evidence>
<evidence type="ECO:0000256" key="2">
    <source>
        <dbReference type="SAM" id="SignalP"/>
    </source>
</evidence>
<feature type="transmembrane region" description="Helical" evidence="1">
    <location>
        <begin position="312"/>
        <end position="333"/>
    </location>
</feature>
<dbReference type="Pfam" id="PF07695">
    <property type="entry name" value="7TMR-DISM_7TM"/>
    <property type="match status" value="1"/>
</dbReference>
<sequence length="634" mass="73737">MRNSILFHVKLFLLQAAFFTAFGNAFAQKTVWITENTKQHIFSFEEIEQLEDPTGKLTFEEILLPQHLQSFKPSISSTPKKNNKAAAHWYRISINQTKPLNKSFLLEFFDQTIDDIVAYIPNQHGGYDSLLLGDRYAFGERALQHKNFEIFLENIPNQNRVFYFRVQSQQTADVILVLRSVHWFIQYAINEYFSFGVFYGMIAIFSFYNLLMFIYIRKRQYLYYVFYNISIAIYEMSTDGIAYQYLWPNSPQWNQIAYAIALCSASVFALLFSQRLLQVKEKAPSLYRIINLVIILRIALFTSTFFFNQDLFKYKVIEIIPLTLAYATGIYIYSKGYKPARYFVLGYSFLFLGFLLKFLISIGFDWLNVSAVSYYGLSISFVLEMMFLSLAIGDKVRWLKQQKDLAQQETIKQMTINAELKDTLNKELEGKVAERTKEVFEKSAVIEAQNIQLTESNLRLAQQAEEISKMNALLTNDNQELKVDIEKVTRARVMSTEVGFEEFSKIYPDKESCFEFLANLKWSKGYQCKKCGTSDYIPGHTSHSRRCKKCSYEESVLIDTIFQNSRISITKSFYMVFLIYSSQGKISSHKLSEILGIRQNTCLNYGNKIKKVMESRKKELKNAGDMGWSKLVLS</sequence>
<keyword evidence="2" id="KW-0732">Signal</keyword>
<keyword evidence="1" id="KW-0472">Membrane</keyword>
<organism evidence="5 6">
    <name type="scientific">Pedobacter chitinilyticus</name>
    <dbReference type="NCBI Taxonomy" id="2233776"/>
    <lineage>
        <taxon>Bacteria</taxon>
        <taxon>Pseudomonadati</taxon>
        <taxon>Bacteroidota</taxon>
        <taxon>Sphingobacteriia</taxon>
        <taxon>Sphingobacteriales</taxon>
        <taxon>Sphingobacteriaceae</taxon>
        <taxon>Pedobacter</taxon>
    </lineage>
</organism>
<feature type="transmembrane region" description="Helical" evidence="1">
    <location>
        <begin position="372"/>
        <end position="393"/>
    </location>
</feature>
<evidence type="ECO:0000259" key="4">
    <source>
        <dbReference type="Pfam" id="PF07696"/>
    </source>
</evidence>
<keyword evidence="1" id="KW-1133">Transmembrane helix</keyword>
<feature type="chain" id="PRO_5019334245" evidence="2">
    <location>
        <begin position="28"/>
        <end position="634"/>
    </location>
</feature>
<evidence type="ECO:0000313" key="6">
    <source>
        <dbReference type="Proteomes" id="UP000284120"/>
    </source>
</evidence>
<keyword evidence="1" id="KW-0812">Transmembrane</keyword>
<dbReference type="InterPro" id="IPR011623">
    <property type="entry name" value="7TMR_DISM_rcpt_extracell_dom1"/>
</dbReference>
<dbReference type="EMBL" id="SAYW01000004">
    <property type="protein sequence ID" value="RWU06275.1"/>
    <property type="molecule type" value="Genomic_DNA"/>
</dbReference>
<accession>A0A443YR65</accession>
<keyword evidence="6" id="KW-1185">Reference proteome</keyword>
<evidence type="ECO:0000259" key="3">
    <source>
        <dbReference type="Pfam" id="PF07695"/>
    </source>
</evidence>
<evidence type="ECO:0000313" key="5">
    <source>
        <dbReference type="EMBL" id="RWU06275.1"/>
    </source>
</evidence>
<feature type="transmembrane region" description="Helical" evidence="1">
    <location>
        <begin position="340"/>
        <end position="360"/>
    </location>
</feature>
<dbReference type="Gene3D" id="2.60.40.2380">
    <property type="match status" value="1"/>
</dbReference>
<protein>
    <submittedName>
        <fullName evidence="5">Chromosome partitioning protein ParA</fullName>
    </submittedName>
</protein>
<gene>
    <name evidence="5" type="ORF">DPV69_13365</name>
</gene>
<feature type="transmembrane region" description="Helical" evidence="1">
    <location>
        <begin position="192"/>
        <end position="214"/>
    </location>
</feature>
<feature type="domain" description="7TM-DISM receptor extracellular" evidence="4">
    <location>
        <begin position="46"/>
        <end position="178"/>
    </location>
</feature>
<reference evidence="5 6" key="1">
    <citation type="submission" date="2018-06" db="EMBL/GenBank/DDBJ databases">
        <title>Pedobacter endophyticus sp. nov., an endophytic bacterium isolated from a leaf of Triticum aestivum.</title>
        <authorList>
            <person name="Zhang L."/>
        </authorList>
    </citation>
    <scope>NUCLEOTIDE SEQUENCE [LARGE SCALE GENOMIC DNA]</scope>
    <source>
        <strain evidence="5 6">CM134L-2</strain>
    </source>
</reference>